<name>A0A0G3G1L2_9GAMM</name>
<dbReference type="PANTHER" id="PTHR34477">
    <property type="entry name" value="UPF0213 PROTEIN YHBQ"/>
    <property type="match status" value="1"/>
</dbReference>
<keyword evidence="5" id="KW-1185">Reference proteome</keyword>
<dbReference type="Pfam" id="PF01541">
    <property type="entry name" value="GIY-YIG"/>
    <property type="match status" value="1"/>
</dbReference>
<dbReference type="EMBL" id="CP011367">
    <property type="protein sequence ID" value="AKJ95095.1"/>
    <property type="molecule type" value="Genomic_DNA"/>
</dbReference>
<evidence type="ECO:0000256" key="1">
    <source>
        <dbReference type="ARBA" id="ARBA00007435"/>
    </source>
</evidence>
<feature type="region of interest" description="Disordered" evidence="2">
    <location>
        <begin position="78"/>
        <end position="102"/>
    </location>
</feature>
<evidence type="ECO:0000313" key="5">
    <source>
        <dbReference type="Proteomes" id="UP000064201"/>
    </source>
</evidence>
<gene>
    <name evidence="4" type="ORF">TVD_06850</name>
</gene>
<evidence type="ECO:0000259" key="3">
    <source>
        <dbReference type="PROSITE" id="PS50164"/>
    </source>
</evidence>
<dbReference type="Proteomes" id="UP000064201">
    <property type="component" value="Chromosome"/>
</dbReference>
<organism evidence="4 5">
    <name type="scientific">Thioalkalivibrio versutus</name>
    <dbReference type="NCBI Taxonomy" id="106634"/>
    <lineage>
        <taxon>Bacteria</taxon>
        <taxon>Pseudomonadati</taxon>
        <taxon>Pseudomonadota</taxon>
        <taxon>Gammaproteobacteria</taxon>
        <taxon>Chromatiales</taxon>
        <taxon>Ectothiorhodospiraceae</taxon>
        <taxon>Thioalkalivibrio</taxon>
    </lineage>
</organism>
<dbReference type="InterPro" id="IPR035901">
    <property type="entry name" value="GIY-YIG_endonuc_sf"/>
</dbReference>
<dbReference type="SUPFAM" id="SSF82771">
    <property type="entry name" value="GIY-YIG endonuclease"/>
    <property type="match status" value="1"/>
</dbReference>
<dbReference type="Gene3D" id="3.40.1440.10">
    <property type="entry name" value="GIY-YIG endonuclease"/>
    <property type="match status" value="1"/>
</dbReference>
<dbReference type="InterPro" id="IPR000305">
    <property type="entry name" value="GIY-YIG_endonuc"/>
</dbReference>
<dbReference type="CDD" id="cd10456">
    <property type="entry name" value="GIY-YIG_UPF0213"/>
    <property type="match status" value="1"/>
</dbReference>
<dbReference type="PANTHER" id="PTHR34477:SF1">
    <property type="entry name" value="UPF0213 PROTEIN YHBQ"/>
    <property type="match status" value="1"/>
</dbReference>
<feature type="compositionally biased region" description="Basic and acidic residues" evidence="2">
    <location>
        <begin position="89"/>
        <end position="102"/>
    </location>
</feature>
<dbReference type="InterPro" id="IPR050190">
    <property type="entry name" value="UPF0213_domain"/>
</dbReference>
<dbReference type="PROSITE" id="PS50164">
    <property type="entry name" value="GIY_YIG"/>
    <property type="match status" value="1"/>
</dbReference>
<feature type="domain" description="GIY-YIG" evidence="3">
    <location>
        <begin position="7"/>
        <end position="82"/>
    </location>
</feature>
<dbReference type="PATRIC" id="fig|106634.4.peg.1403"/>
<protein>
    <recommendedName>
        <fullName evidence="3">GIY-YIG domain-containing protein</fullName>
    </recommendedName>
</protein>
<evidence type="ECO:0000256" key="2">
    <source>
        <dbReference type="SAM" id="MobiDB-lite"/>
    </source>
</evidence>
<comment type="similarity">
    <text evidence="1">Belongs to the UPF0213 family.</text>
</comment>
<evidence type="ECO:0000313" key="4">
    <source>
        <dbReference type="EMBL" id="AKJ95095.1"/>
    </source>
</evidence>
<sequence length="102" mass="11590">MIVASPQPWYVYLLECRGARVYTGVTPRLEARLAAHRAGRGARFTRMYPPEQLLGAKVFPGHGEALREEQRIKRLPPAEKRRLAATWKRQNDGPEGTLDHEA</sequence>
<reference evidence="4 5" key="1">
    <citation type="submission" date="2015-04" db="EMBL/GenBank/DDBJ databases">
        <title>Complete Sequence for the Genome of the Thioalkalivibrio versutus D301.</title>
        <authorList>
            <person name="Mu T."/>
            <person name="Zhou J."/>
            <person name="Xu X."/>
        </authorList>
    </citation>
    <scope>NUCLEOTIDE SEQUENCE [LARGE SCALE GENOMIC DNA]</scope>
    <source>
        <strain evidence="4 5">D301</strain>
    </source>
</reference>
<dbReference type="STRING" id="106634.TVD_06850"/>
<dbReference type="OrthoDB" id="9797095at2"/>
<proteinExistence type="inferred from homology"/>
<dbReference type="KEGG" id="tvr:TVD_06850"/>
<dbReference type="RefSeq" id="WP_019571297.1">
    <property type="nucleotide sequence ID" value="NZ_CP011367.1"/>
</dbReference>
<dbReference type="AlphaFoldDB" id="A0A0G3G1L2"/>
<accession>A0A0G3G1L2</accession>